<organism evidence="1 2">
    <name type="scientific">Chroococcidiopsis cubana SAG 39.79</name>
    <dbReference type="NCBI Taxonomy" id="388085"/>
    <lineage>
        <taxon>Bacteria</taxon>
        <taxon>Bacillati</taxon>
        <taxon>Cyanobacteriota</taxon>
        <taxon>Cyanophyceae</taxon>
        <taxon>Chroococcidiopsidales</taxon>
        <taxon>Chroococcidiopsidaceae</taxon>
        <taxon>Chroococcidiopsis</taxon>
    </lineage>
</organism>
<dbReference type="AlphaFoldDB" id="A0AB37UNY0"/>
<dbReference type="EMBL" id="RSCK01000009">
    <property type="protein sequence ID" value="RUT13143.1"/>
    <property type="molecule type" value="Genomic_DNA"/>
</dbReference>
<reference evidence="1 2" key="1">
    <citation type="journal article" date="2019" name="Genome Biol. Evol.">
        <title>Day and night: Metabolic profiles and evolutionary relationships of six axenic non-marine cyanobacteria.</title>
        <authorList>
            <person name="Will S.E."/>
            <person name="Henke P."/>
            <person name="Boedeker C."/>
            <person name="Huang S."/>
            <person name="Brinkmann H."/>
            <person name="Rohde M."/>
            <person name="Jarek M."/>
            <person name="Friedl T."/>
            <person name="Seufert S."/>
            <person name="Schumacher M."/>
            <person name="Overmann J."/>
            <person name="Neumann-Schaal M."/>
            <person name="Petersen J."/>
        </authorList>
    </citation>
    <scope>NUCLEOTIDE SEQUENCE [LARGE SCALE GENOMIC DNA]</scope>
    <source>
        <strain evidence="1 2">SAG 39.79</strain>
    </source>
</reference>
<accession>A0AB37UNY0</accession>
<gene>
    <name evidence="1" type="ORF">DSM107010_16990</name>
</gene>
<sequence length="94" mass="10713">MQYVLRFDSGYKSICIGSLEQMGMSSISEFCSVYRDLFDEGEVADGITLICGINGERLYISNSEEAMYQYAEEVNQALYDELNRPSDVPDEQDR</sequence>
<keyword evidence="2" id="KW-1185">Reference proteome</keyword>
<protein>
    <submittedName>
        <fullName evidence="1">Uncharacterized protein</fullName>
    </submittedName>
</protein>
<proteinExistence type="predicted"/>
<comment type="caution">
    <text evidence="1">The sequence shown here is derived from an EMBL/GenBank/DDBJ whole genome shotgun (WGS) entry which is preliminary data.</text>
</comment>
<evidence type="ECO:0000313" key="2">
    <source>
        <dbReference type="Proteomes" id="UP000282574"/>
    </source>
</evidence>
<dbReference type="RefSeq" id="WP_106167331.1">
    <property type="nucleotide sequence ID" value="NZ_JAVKZF010000001.1"/>
</dbReference>
<name>A0AB37UNY0_9CYAN</name>
<evidence type="ECO:0000313" key="1">
    <source>
        <dbReference type="EMBL" id="RUT13143.1"/>
    </source>
</evidence>
<dbReference type="Proteomes" id="UP000282574">
    <property type="component" value="Unassembled WGS sequence"/>
</dbReference>